<sequence>MKIVVTGTRGIPGIQGGVETHCQELYPLIADEQHEIIVVRRPNYAMDRSVQIYKQVTIKDISAPRSKHLEAFVHTFKAVIYARKVKADIVHIHAVGPALMTPVARLLGMKVVMTHHGPDYDRDKWGRFAKWILRMGERAGVYYANHIIVISEYIRQIIYHQYSAKRNITLIHNGVNVPTRVVGTEYLESLDLTEYGYVLAVGRFVKEKNLDQLVEAFTQLSSPSMKLVIAGDADFQDEYAQKLKEVCRKEKNICLTGFIKGDKLAQLYTYAKVFVLPSTHEGLPIALLEAMSYGCPVLASDIPANKEIGLPDECYFRSGDFSNLLHTLKEKIEISQSKRITYDLSSYSWRHIAQQTKEIYDSLIVKTI</sequence>
<dbReference type="EMBL" id="QSKV01000007">
    <property type="protein sequence ID" value="RHE91554.1"/>
    <property type="molecule type" value="Genomic_DNA"/>
</dbReference>
<dbReference type="InterPro" id="IPR001296">
    <property type="entry name" value="Glyco_trans_1"/>
</dbReference>
<evidence type="ECO:0000259" key="2">
    <source>
        <dbReference type="Pfam" id="PF13439"/>
    </source>
</evidence>
<evidence type="ECO:0000259" key="1">
    <source>
        <dbReference type="Pfam" id="PF00534"/>
    </source>
</evidence>
<dbReference type="GO" id="GO:0016757">
    <property type="term" value="F:glycosyltransferase activity"/>
    <property type="evidence" value="ECO:0007669"/>
    <property type="project" value="InterPro"/>
</dbReference>
<protein>
    <submittedName>
        <fullName evidence="3">Glycosyltransferase</fullName>
    </submittedName>
</protein>
<dbReference type="CDD" id="cd03801">
    <property type="entry name" value="GT4_PimA-like"/>
    <property type="match status" value="1"/>
</dbReference>
<dbReference type="InterPro" id="IPR028098">
    <property type="entry name" value="Glyco_trans_4-like_N"/>
</dbReference>
<dbReference type="AlphaFoldDB" id="A0A414LAF5"/>
<dbReference type="PANTHER" id="PTHR45947">
    <property type="entry name" value="SULFOQUINOVOSYL TRANSFERASE SQD2"/>
    <property type="match status" value="1"/>
</dbReference>
<dbReference type="PANTHER" id="PTHR45947:SF3">
    <property type="entry name" value="SULFOQUINOVOSYL TRANSFERASE SQD2"/>
    <property type="match status" value="1"/>
</dbReference>
<dbReference type="Gene3D" id="3.40.50.2000">
    <property type="entry name" value="Glycogen Phosphorylase B"/>
    <property type="match status" value="2"/>
</dbReference>
<dbReference type="SUPFAM" id="SSF53756">
    <property type="entry name" value="UDP-Glycosyltransferase/glycogen phosphorylase"/>
    <property type="match status" value="1"/>
</dbReference>
<feature type="domain" description="Glycosyl transferase family 1" evidence="1">
    <location>
        <begin position="194"/>
        <end position="308"/>
    </location>
</feature>
<name>A0A414LAF5_9BACE</name>
<evidence type="ECO:0000313" key="4">
    <source>
        <dbReference type="Proteomes" id="UP000285650"/>
    </source>
</evidence>
<reference evidence="3 4" key="1">
    <citation type="submission" date="2018-08" db="EMBL/GenBank/DDBJ databases">
        <title>A genome reference for cultivated species of the human gut microbiota.</title>
        <authorList>
            <person name="Zou Y."/>
            <person name="Xue W."/>
            <person name="Luo G."/>
        </authorList>
    </citation>
    <scope>NUCLEOTIDE SEQUENCE [LARGE SCALE GENOMIC DNA]</scope>
    <source>
        <strain evidence="3 4">AM27-17</strain>
    </source>
</reference>
<evidence type="ECO:0000313" key="3">
    <source>
        <dbReference type="EMBL" id="RHE91554.1"/>
    </source>
</evidence>
<feature type="domain" description="Glycosyltransferase subfamily 4-like N-terminal" evidence="2">
    <location>
        <begin position="16"/>
        <end position="177"/>
    </location>
</feature>
<comment type="caution">
    <text evidence="3">The sequence shown here is derived from an EMBL/GenBank/DDBJ whole genome shotgun (WGS) entry which is preliminary data.</text>
</comment>
<organism evidence="3 4">
    <name type="scientific">Bacteroides intestinalis</name>
    <dbReference type="NCBI Taxonomy" id="329854"/>
    <lineage>
        <taxon>Bacteria</taxon>
        <taxon>Pseudomonadati</taxon>
        <taxon>Bacteroidota</taxon>
        <taxon>Bacteroidia</taxon>
        <taxon>Bacteroidales</taxon>
        <taxon>Bacteroidaceae</taxon>
        <taxon>Bacteroides</taxon>
    </lineage>
</organism>
<keyword evidence="3" id="KW-0808">Transferase</keyword>
<dbReference type="Pfam" id="PF13439">
    <property type="entry name" value="Glyco_transf_4"/>
    <property type="match status" value="1"/>
</dbReference>
<dbReference type="Pfam" id="PF00534">
    <property type="entry name" value="Glycos_transf_1"/>
    <property type="match status" value="1"/>
</dbReference>
<accession>A0A414LAF5</accession>
<dbReference type="Proteomes" id="UP000285650">
    <property type="component" value="Unassembled WGS sequence"/>
</dbReference>
<proteinExistence type="predicted"/>
<dbReference type="InterPro" id="IPR050194">
    <property type="entry name" value="Glycosyltransferase_grp1"/>
</dbReference>
<gene>
    <name evidence="3" type="ORF">DW712_12225</name>
</gene>
<dbReference type="RefSeq" id="WP_118222244.1">
    <property type="nucleotide sequence ID" value="NZ_JADNIJ010000016.1"/>
</dbReference>